<evidence type="ECO:0008006" key="4">
    <source>
        <dbReference type="Google" id="ProtNLM"/>
    </source>
</evidence>
<gene>
    <name evidence="2" type="ORF">AB0C36_16560</name>
</gene>
<keyword evidence="3" id="KW-1185">Reference proteome</keyword>
<reference evidence="2 3" key="1">
    <citation type="submission" date="2024-06" db="EMBL/GenBank/DDBJ databases">
        <title>The Natural Products Discovery Center: Release of the First 8490 Sequenced Strains for Exploring Actinobacteria Biosynthetic Diversity.</title>
        <authorList>
            <person name="Kalkreuter E."/>
            <person name="Kautsar S.A."/>
            <person name="Yang D."/>
            <person name="Bader C.D."/>
            <person name="Teijaro C.N."/>
            <person name="Fluegel L."/>
            <person name="Davis C.M."/>
            <person name="Simpson J.R."/>
            <person name="Lauterbach L."/>
            <person name="Steele A.D."/>
            <person name="Gui C."/>
            <person name="Meng S."/>
            <person name="Li G."/>
            <person name="Viehrig K."/>
            <person name="Ye F."/>
            <person name="Su P."/>
            <person name="Kiefer A.F."/>
            <person name="Nichols A."/>
            <person name="Cepeda A.J."/>
            <person name="Yan W."/>
            <person name="Fan B."/>
            <person name="Jiang Y."/>
            <person name="Adhikari A."/>
            <person name="Zheng C.-J."/>
            <person name="Schuster L."/>
            <person name="Cowan T.M."/>
            <person name="Smanski M.J."/>
            <person name="Chevrette M.G."/>
            <person name="De Carvalho L.P.S."/>
            <person name="Shen B."/>
        </authorList>
    </citation>
    <scope>NUCLEOTIDE SEQUENCE [LARGE SCALE GENOMIC DNA]</scope>
    <source>
        <strain evidence="2 3">NPDC048946</strain>
    </source>
</reference>
<dbReference type="RefSeq" id="WP_358354459.1">
    <property type="nucleotide sequence ID" value="NZ_JBEZFP010000037.1"/>
</dbReference>
<keyword evidence="1" id="KW-0812">Transmembrane</keyword>
<proteinExistence type="predicted"/>
<organism evidence="2 3">
    <name type="scientific">Streptodolium elevatio</name>
    <dbReference type="NCBI Taxonomy" id="3157996"/>
    <lineage>
        <taxon>Bacteria</taxon>
        <taxon>Bacillati</taxon>
        <taxon>Actinomycetota</taxon>
        <taxon>Actinomycetes</taxon>
        <taxon>Kitasatosporales</taxon>
        <taxon>Streptomycetaceae</taxon>
        <taxon>Streptodolium</taxon>
    </lineage>
</organism>
<feature type="transmembrane region" description="Helical" evidence="1">
    <location>
        <begin position="12"/>
        <end position="30"/>
    </location>
</feature>
<dbReference type="EMBL" id="JBEZFP010000037">
    <property type="protein sequence ID" value="MEU8135116.1"/>
    <property type="molecule type" value="Genomic_DNA"/>
</dbReference>
<name>A0ABV3DH76_9ACTN</name>
<keyword evidence="1" id="KW-1133">Transmembrane helix</keyword>
<evidence type="ECO:0000313" key="3">
    <source>
        <dbReference type="Proteomes" id="UP001551482"/>
    </source>
</evidence>
<evidence type="ECO:0000256" key="1">
    <source>
        <dbReference type="SAM" id="Phobius"/>
    </source>
</evidence>
<evidence type="ECO:0000313" key="2">
    <source>
        <dbReference type="EMBL" id="MEU8135116.1"/>
    </source>
</evidence>
<feature type="transmembrane region" description="Helical" evidence="1">
    <location>
        <begin position="106"/>
        <end position="128"/>
    </location>
</feature>
<comment type="caution">
    <text evidence="2">The sequence shown here is derived from an EMBL/GenBank/DDBJ whole genome shotgun (WGS) entry which is preliminary data.</text>
</comment>
<sequence length="159" mass="15863">MDRHAVASFARFVVCGGGVGLLSSGALLLMTGAMSIAVANAIVTVVSTVVANELHSRITFRHGAASVRVHLESTATAVAAYLVTTAALLALDAIDGGAGALTRQVVYLAASGLAGVGRFVALKVMVFARGTKSGQPQAASVPVPHAVHANTPAHVVAAA</sequence>
<accession>A0ABV3DH76</accession>
<keyword evidence="1" id="KW-0472">Membrane</keyword>
<dbReference type="Proteomes" id="UP001551482">
    <property type="component" value="Unassembled WGS sequence"/>
</dbReference>
<feature type="transmembrane region" description="Helical" evidence="1">
    <location>
        <begin position="75"/>
        <end position="94"/>
    </location>
</feature>
<feature type="transmembrane region" description="Helical" evidence="1">
    <location>
        <begin position="36"/>
        <end position="54"/>
    </location>
</feature>
<protein>
    <recommendedName>
        <fullName evidence="4">GtrA-like protein domain-containing protein</fullName>
    </recommendedName>
</protein>